<keyword evidence="2" id="KW-1185">Reference proteome</keyword>
<evidence type="ECO:0000313" key="1">
    <source>
        <dbReference type="EMBL" id="KAJ7654705.1"/>
    </source>
</evidence>
<name>A0AAD7G0H3_MYCRO</name>
<reference evidence="1" key="1">
    <citation type="submission" date="2023-03" db="EMBL/GenBank/DDBJ databases">
        <title>Massive genome expansion in bonnet fungi (Mycena s.s.) driven by repeated elements and novel gene families across ecological guilds.</title>
        <authorList>
            <consortium name="Lawrence Berkeley National Laboratory"/>
            <person name="Harder C.B."/>
            <person name="Miyauchi S."/>
            <person name="Viragh M."/>
            <person name="Kuo A."/>
            <person name="Thoen E."/>
            <person name="Andreopoulos B."/>
            <person name="Lu D."/>
            <person name="Skrede I."/>
            <person name="Drula E."/>
            <person name="Henrissat B."/>
            <person name="Morin E."/>
            <person name="Kohler A."/>
            <person name="Barry K."/>
            <person name="LaButti K."/>
            <person name="Morin E."/>
            <person name="Salamov A."/>
            <person name="Lipzen A."/>
            <person name="Mereny Z."/>
            <person name="Hegedus B."/>
            <person name="Baldrian P."/>
            <person name="Stursova M."/>
            <person name="Weitz H."/>
            <person name="Taylor A."/>
            <person name="Grigoriev I.V."/>
            <person name="Nagy L.G."/>
            <person name="Martin F."/>
            <person name="Kauserud H."/>
        </authorList>
    </citation>
    <scope>NUCLEOTIDE SEQUENCE</scope>
    <source>
        <strain evidence="1">CBHHK067</strain>
    </source>
</reference>
<evidence type="ECO:0000313" key="2">
    <source>
        <dbReference type="Proteomes" id="UP001221757"/>
    </source>
</evidence>
<organism evidence="1 2">
    <name type="scientific">Mycena rosella</name>
    <name type="common">Pink bonnet</name>
    <name type="synonym">Agaricus rosellus</name>
    <dbReference type="NCBI Taxonomy" id="1033263"/>
    <lineage>
        <taxon>Eukaryota</taxon>
        <taxon>Fungi</taxon>
        <taxon>Dikarya</taxon>
        <taxon>Basidiomycota</taxon>
        <taxon>Agaricomycotina</taxon>
        <taxon>Agaricomycetes</taxon>
        <taxon>Agaricomycetidae</taxon>
        <taxon>Agaricales</taxon>
        <taxon>Marasmiineae</taxon>
        <taxon>Mycenaceae</taxon>
        <taxon>Mycena</taxon>
    </lineage>
</organism>
<comment type="caution">
    <text evidence="1">The sequence shown here is derived from an EMBL/GenBank/DDBJ whole genome shotgun (WGS) entry which is preliminary data.</text>
</comment>
<dbReference type="AlphaFoldDB" id="A0AAD7G0H3"/>
<proteinExistence type="predicted"/>
<accession>A0AAD7G0H3</accession>
<sequence>MKLAMLAGLNPDIRYHQLHVESTPKRARARTTSARGIQSALHALDHALRLCHGAQPHPFRYLFEGPGRPRPTDDDAVRRAGAIWSLESAWWCREEKQSVGC</sequence>
<dbReference type="EMBL" id="JARKIE010000320">
    <property type="protein sequence ID" value="KAJ7654705.1"/>
    <property type="molecule type" value="Genomic_DNA"/>
</dbReference>
<protein>
    <submittedName>
        <fullName evidence="1">Uncharacterized protein</fullName>
    </submittedName>
</protein>
<gene>
    <name evidence="1" type="ORF">B0H17DRAFT_383957</name>
</gene>
<dbReference type="Proteomes" id="UP001221757">
    <property type="component" value="Unassembled WGS sequence"/>
</dbReference>